<dbReference type="Proteomes" id="UP000004893">
    <property type="component" value="Unassembled WGS sequence"/>
</dbReference>
<keyword evidence="8" id="KW-0969">Cilium</keyword>
<evidence type="ECO:0000256" key="1">
    <source>
        <dbReference type="ARBA" id="ARBA00004117"/>
    </source>
</evidence>
<sequence length="136" mass="14879">MESECMNGINSMYGNTIGMMEKSLDFLWTKQGVTSNNIANVDTPGYKSKYVTFEETFQRRLAAATKAGDGRQVRQAIAGASAVVNETPGETARLDGNNVNADAEMVELTRTALQYQYGINSVNSDITRLRTVIKGQ</sequence>
<reference evidence="8" key="2">
    <citation type="submission" date="2013-06" db="EMBL/GenBank/DDBJ databases">
        <title>Draft genome sequence of Clostridium hylemonae (DSM 15053).</title>
        <authorList>
            <person name="Sudarsanam P."/>
            <person name="Ley R."/>
            <person name="Guruge J."/>
            <person name="Turnbaugh P.J."/>
            <person name="Mahowald M."/>
            <person name="Liep D."/>
            <person name="Gordon J."/>
        </authorList>
    </citation>
    <scope>NUCLEOTIDE SEQUENCE</scope>
    <source>
        <strain evidence="8">DSM 15053</strain>
    </source>
</reference>
<comment type="subunit">
    <text evidence="6">The basal body constitutes a major portion of the flagellar organelle and consists of a number of rings mounted on a central rod.</text>
</comment>
<evidence type="ECO:0000256" key="5">
    <source>
        <dbReference type="ARBA" id="ARBA00024934"/>
    </source>
</evidence>
<evidence type="ECO:0000313" key="8">
    <source>
        <dbReference type="EMBL" id="EEG74070.1"/>
    </source>
</evidence>
<evidence type="ECO:0000256" key="4">
    <source>
        <dbReference type="ARBA" id="ARBA00023143"/>
    </source>
</evidence>
<keyword evidence="9" id="KW-1185">Reference proteome</keyword>
<dbReference type="PANTHER" id="PTHR30435">
    <property type="entry name" value="FLAGELLAR PROTEIN"/>
    <property type="match status" value="1"/>
</dbReference>
<accession>C0C1Q6</accession>
<dbReference type="GO" id="GO:0071978">
    <property type="term" value="P:bacterial-type flagellum-dependent swarming motility"/>
    <property type="evidence" value="ECO:0007669"/>
    <property type="project" value="TreeGrafter"/>
</dbReference>
<dbReference type="PANTHER" id="PTHR30435:SF12">
    <property type="entry name" value="FLAGELLAR BASAL BODY ROD PROTEIN FLGB"/>
    <property type="match status" value="1"/>
</dbReference>
<keyword evidence="8" id="KW-0282">Flagellum</keyword>
<proteinExistence type="inferred from homology"/>
<dbReference type="AlphaFoldDB" id="C0C1Q6"/>
<comment type="caution">
    <text evidence="8">The sequence shown here is derived from an EMBL/GenBank/DDBJ whole genome shotgun (WGS) entry which is preliminary data.</text>
</comment>
<protein>
    <recommendedName>
        <fullName evidence="3 6">Flagellar basal body rod protein FlgB</fullName>
    </recommendedName>
</protein>
<dbReference type="NCBIfam" id="TIGR01396">
    <property type="entry name" value="FlgB"/>
    <property type="match status" value="1"/>
</dbReference>
<dbReference type="STRING" id="553973.CLOHYLEM_06076"/>
<name>C0C1Q6_9FIRM</name>
<dbReference type="eggNOG" id="COG1815">
    <property type="taxonomic scope" value="Bacteria"/>
</dbReference>
<dbReference type="EMBL" id="ABYI02000022">
    <property type="protein sequence ID" value="EEG74070.1"/>
    <property type="molecule type" value="Genomic_DNA"/>
</dbReference>
<comment type="similarity">
    <text evidence="2 6">Belongs to the flagella basal body rod proteins family.</text>
</comment>
<dbReference type="GO" id="GO:0030694">
    <property type="term" value="C:bacterial-type flagellum basal body, rod"/>
    <property type="evidence" value="ECO:0007669"/>
    <property type="project" value="InterPro"/>
</dbReference>
<keyword evidence="8" id="KW-0966">Cell projection</keyword>
<dbReference type="HOGENOM" id="CLU_125463_3_2_9"/>
<dbReference type="InterPro" id="IPR001444">
    <property type="entry name" value="Flag_bb_rod_N"/>
</dbReference>
<evidence type="ECO:0000256" key="2">
    <source>
        <dbReference type="ARBA" id="ARBA00009677"/>
    </source>
</evidence>
<dbReference type="PIRSF" id="PIRSF002889">
    <property type="entry name" value="Rod_FlgB"/>
    <property type="match status" value="1"/>
</dbReference>
<keyword evidence="4 6" id="KW-0975">Bacterial flagellum</keyword>
<comment type="function">
    <text evidence="5 6">Structural component of flagellum, the bacterial motility apparatus. Part of the rod structure of flagellar basal body.</text>
</comment>
<evidence type="ECO:0000256" key="6">
    <source>
        <dbReference type="PIRNR" id="PIRNR002889"/>
    </source>
</evidence>
<gene>
    <name evidence="8" type="primary">flgB</name>
    <name evidence="8" type="ORF">CLOHYLEM_06076</name>
</gene>
<dbReference type="InterPro" id="IPR006300">
    <property type="entry name" value="FlgB"/>
</dbReference>
<reference evidence="8" key="1">
    <citation type="submission" date="2009-02" db="EMBL/GenBank/DDBJ databases">
        <authorList>
            <person name="Fulton L."/>
            <person name="Clifton S."/>
            <person name="Fulton B."/>
            <person name="Xu J."/>
            <person name="Minx P."/>
            <person name="Pepin K.H."/>
            <person name="Johnson M."/>
            <person name="Bhonagiri V."/>
            <person name="Nash W.E."/>
            <person name="Mardis E.R."/>
            <person name="Wilson R.K."/>
        </authorList>
    </citation>
    <scope>NUCLEOTIDE SEQUENCE [LARGE SCALE GENOMIC DNA]</scope>
    <source>
        <strain evidence="8">DSM 15053</strain>
    </source>
</reference>
<evidence type="ECO:0000259" key="7">
    <source>
        <dbReference type="Pfam" id="PF00460"/>
    </source>
</evidence>
<evidence type="ECO:0000256" key="3">
    <source>
        <dbReference type="ARBA" id="ARBA00014376"/>
    </source>
</evidence>
<feature type="domain" description="Flagellar basal body rod protein N-terminal" evidence="7">
    <location>
        <begin position="30"/>
        <end position="47"/>
    </location>
</feature>
<dbReference type="Pfam" id="PF00460">
    <property type="entry name" value="Flg_bb_rod"/>
    <property type="match status" value="1"/>
</dbReference>
<evidence type="ECO:0000313" key="9">
    <source>
        <dbReference type="Proteomes" id="UP000004893"/>
    </source>
</evidence>
<comment type="subcellular location">
    <subcellularLocation>
        <location evidence="1 6">Bacterial flagellum basal body</location>
    </subcellularLocation>
</comment>
<organism evidence="8 9">
    <name type="scientific">[Clostridium] hylemonae DSM 15053</name>
    <dbReference type="NCBI Taxonomy" id="553973"/>
    <lineage>
        <taxon>Bacteria</taxon>
        <taxon>Bacillati</taxon>
        <taxon>Bacillota</taxon>
        <taxon>Clostridia</taxon>
        <taxon>Lachnospirales</taxon>
        <taxon>Lachnospiraceae</taxon>
    </lineage>
</organism>